<dbReference type="Proteomes" id="UP001596074">
    <property type="component" value="Unassembled WGS sequence"/>
</dbReference>
<dbReference type="PANTHER" id="PTHR42847:SF4">
    <property type="entry name" value="ALKANESULFONATE MONOOXYGENASE-RELATED"/>
    <property type="match status" value="1"/>
</dbReference>
<dbReference type="EC" id="1.-.-.-" evidence="6"/>
<accession>A0ABW1AA82</accession>
<dbReference type="InterPro" id="IPR050172">
    <property type="entry name" value="SsuD_RutA_monooxygenase"/>
</dbReference>
<dbReference type="PANTHER" id="PTHR42847">
    <property type="entry name" value="ALKANESULFONATE MONOOXYGENASE"/>
    <property type="match status" value="1"/>
</dbReference>
<dbReference type="InterPro" id="IPR019921">
    <property type="entry name" value="Lucif-like_OxRdtase_Rv2161c"/>
</dbReference>
<evidence type="ECO:0000256" key="3">
    <source>
        <dbReference type="ARBA" id="ARBA00023002"/>
    </source>
</evidence>
<proteinExistence type="predicted"/>
<evidence type="ECO:0000256" key="4">
    <source>
        <dbReference type="ARBA" id="ARBA00023033"/>
    </source>
</evidence>
<dbReference type="EMBL" id="JBHSON010000072">
    <property type="protein sequence ID" value="MFC5751617.1"/>
    <property type="molecule type" value="Genomic_DNA"/>
</dbReference>
<dbReference type="NCBIfam" id="TIGR03619">
    <property type="entry name" value="F420_Rv2161c"/>
    <property type="match status" value="1"/>
</dbReference>
<dbReference type="GO" id="GO:0016491">
    <property type="term" value="F:oxidoreductase activity"/>
    <property type="evidence" value="ECO:0007669"/>
    <property type="project" value="UniProtKB-KW"/>
</dbReference>
<keyword evidence="2" id="KW-0288">FMN</keyword>
<evidence type="ECO:0000313" key="6">
    <source>
        <dbReference type="EMBL" id="MFC5751617.1"/>
    </source>
</evidence>
<dbReference type="Pfam" id="PF00296">
    <property type="entry name" value="Bac_luciferase"/>
    <property type="match status" value="1"/>
</dbReference>
<sequence length="301" mass="33203">MTGVGFSVPQLGPHLGREVLRTFAERAEARGFTSLWVQDHLFFALEPTAPYAGQPGRAVPEQYRTMLSATESLSALAAWTERIAIGTSILVAGYHRPVDIAKRLATIDVISGGRLVAGFGIGWSREEHDQMGVDFRTRGRRADELIEAVLACWGEDPVEFHGEFFDIPPSIVSPKPVQRPRPKLLSGMFSEAGRRRTAKLFDIWNPTFPLDVIVRQHEEINAQRAEGRAPVELYWRIFMEPPGGATEARPLLGVDGIPEQVARARDAGVAEVILDPNFWTGIDSPEAWTGLPDRVADALGM</sequence>
<reference evidence="7" key="1">
    <citation type="journal article" date="2019" name="Int. J. Syst. Evol. Microbiol.">
        <title>The Global Catalogue of Microorganisms (GCM) 10K type strain sequencing project: providing services to taxonomists for standard genome sequencing and annotation.</title>
        <authorList>
            <consortium name="The Broad Institute Genomics Platform"/>
            <consortium name="The Broad Institute Genome Sequencing Center for Infectious Disease"/>
            <person name="Wu L."/>
            <person name="Ma J."/>
        </authorList>
    </citation>
    <scope>NUCLEOTIDE SEQUENCE [LARGE SCALE GENOMIC DNA]</scope>
    <source>
        <strain evidence="7">KCTC 42087</strain>
    </source>
</reference>
<keyword evidence="7" id="KW-1185">Reference proteome</keyword>
<name>A0ABW1AA82_9ACTN</name>
<evidence type="ECO:0000256" key="2">
    <source>
        <dbReference type="ARBA" id="ARBA00022643"/>
    </source>
</evidence>
<gene>
    <name evidence="6" type="ORF">ACFPZN_38880</name>
</gene>
<dbReference type="InterPro" id="IPR036661">
    <property type="entry name" value="Luciferase-like_sf"/>
</dbReference>
<feature type="domain" description="Luciferase-like" evidence="5">
    <location>
        <begin position="20"/>
        <end position="230"/>
    </location>
</feature>
<dbReference type="InterPro" id="IPR011251">
    <property type="entry name" value="Luciferase-like_dom"/>
</dbReference>
<keyword evidence="3 6" id="KW-0560">Oxidoreductase</keyword>
<comment type="caution">
    <text evidence="6">The sequence shown here is derived from an EMBL/GenBank/DDBJ whole genome shotgun (WGS) entry which is preliminary data.</text>
</comment>
<dbReference type="SUPFAM" id="SSF51679">
    <property type="entry name" value="Bacterial luciferase-like"/>
    <property type="match status" value="1"/>
</dbReference>
<evidence type="ECO:0000313" key="7">
    <source>
        <dbReference type="Proteomes" id="UP001596074"/>
    </source>
</evidence>
<evidence type="ECO:0000259" key="5">
    <source>
        <dbReference type="Pfam" id="PF00296"/>
    </source>
</evidence>
<protein>
    <submittedName>
        <fullName evidence="6">TIGR03619 family F420-dependent LLM class oxidoreductase</fullName>
        <ecNumber evidence="6">1.-.-.-</ecNumber>
    </submittedName>
</protein>
<dbReference type="RefSeq" id="WP_378287548.1">
    <property type="nucleotide sequence ID" value="NZ_JBHSON010000072.1"/>
</dbReference>
<keyword evidence="4" id="KW-0503">Monooxygenase</keyword>
<dbReference type="Gene3D" id="3.20.20.30">
    <property type="entry name" value="Luciferase-like domain"/>
    <property type="match status" value="1"/>
</dbReference>
<organism evidence="6 7">
    <name type="scientific">Actinomadura rugatobispora</name>
    <dbReference type="NCBI Taxonomy" id="1994"/>
    <lineage>
        <taxon>Bacteria</taxon>
        <taxon>Bacillati</taxon>
        <taxon>Actinomycetota</taxon>
        <taxon>Actinomycetes</taxon>
        <taxon>Streptosporangiales</taxon>
        <taxon>Thermomonosporaceae</taxon>
        <taxon>Actinomadura</taxon>
    </lineage>
</organism>
<evidence type="ECO:0000256" key="1">
    <source>
        <dbReference type="ARBA" id="ARBA00022630"/>
    </source>
</evidence>
<keyword evidence="1" id="KW-0285">Flavoprotein</keyword>